<reference evidence="1 2" key="1">
    <citation type="submission" date="2023-08" db="EMBL/GenBank/DDBJ databases">
        <title>A Necator americanus chromosomal reference genome.</title>
        <authorList>
            <person name="Ilik V."/>
            <person name="Petrzelkova K.J."/>
            <person name="Pardy F."/>
            <person name="Fuh T."/>
            <person name="Niatou-Singa F.S."/>
            <person name="Gouil Q."/>
            <person name="Baker L."/>
            <person name="Ritchie M.E."/>
            <person name="Jex A.R."/>
            <person name="Gazzola D."/>
            <person name="Li H."/>
            <person name="Toshio Fujiwara R."/>
            <person name="Zhan B."/>
            <person name="Aroian R.V."/>
            <person name="Pafco B."/>
            <person name="Schwarz E.M."/>
        </authorList>
    </citation>
    <scope>NUCLEOTIDE SEQUENCE [LARGE SCALE GENOMIC DNA]</scope>
    <source>
        <strain evidence="1 2">Aroian</strain>
        <tissue evidence="1">Whole animal</tissue>
    </source>
</reference>
<protein>
    <submittedName>
        <fullName evidence="1">Uncharacterized protein</fullName>
    </submittedName>
</protein>
<evidence type="ECO:0000313" key="1">
    <source>
        <dbReference type="EMBL" id="KAK6741575.1"/>
    </source>
</evidence>
<comment type="caution">
    <text evidence="1">The sequence shown here is derived from an EMBL/GenBank/DDBJ whole genome shotgun (WGS) entry which is preliminary data.</text>
</comment>
<evidence type="ECO:0000313" key="2">
    <source>
        <dbReference type="Proteomes" id="UP001303046"/>
    </source>
</evidence>
<accession>A0ABR1CTX4</accession>
<sequence>MTTFMRYFKKVWLMQINNVNVAVAMGINLQVKLIKDCQIDCSYDFNHMVAILLANDTCAVSDRRLRGDASVKEMAGCGNSRGDW</sequence>
<dbReference type="EMBL" id="JAVFWL010000003">
    <property type="protein sequence ID" value="KAK6741575.1"/>
    <property type="molecule type" value="Genomic_DNA"/>
</dbReference>
<name>A0ABR1CTX4_NECAM</name>
<gene>
    <name evidence="1" type="primary">Necator_chrIII.g10207</name>
    <name evidence="1" type="ORF">RB195_009442</name>
</gene>
<proteinExistence type="predicted"/>
<keyword evidence="2" id="KW-1185">Reference proteome</keyword>
<organism evidence="1 2">
    <name type="scientific">Necator americanus</name>
    <name type="common">Human hookworm</name>
    <dbReference type="NCBI Taxonomy" id="51031"/>
    <lineage>
        <taxon>Eukaryota</taxon>
        <taxon>Metazoa</taxon>
        <taxon>Ecdysozoa</taxon>
        <taxon>Nematoda</taxon>
        <taxon>Chromadorea</taxon>
        <taxon>Rhabditida</taxon>
        <taxon>Rhabditina</taxon>
        <taxon>Rhabditomorpha</taxon>
        <taxon>Strongyloidea</taxon>
        <taxon>Ancylostomatidae</taxon>
        <taxon>Bunostominae</taxon>
        <taxon>Necator</taxon>
    </lineage>
</organism>
<dbReference type="Proteomes" id="UP001303046">
    <property type="component" value="Unassembled WGS sequence"/>
</dbReference>